<reference evidence="3" key="1">
    <citation type="submission" date="2016-02" db="EMBL/GenBank/DDBJ databases">
        <authorList>
            <person name="Holder M.E."/>
            <person name="Ajami N.J."/>
            <person name="Petrosino J.F."/>
        </authorList>
    </citation>
    <scope>NUCLEOTIDE SEQUENCE [LARGE SCALE GENOMIC DNA]</scope>
    <source>
        <strain evidence="3">CCUG 45958</strain>
    </source>
</reference>
<keyword evidence="3" id="KW-1185">Reference proteome</keyword>
<feature type="domain" description="RepB/MobA-like C-terminal" evidence="1">
    <location>
        <begin position="74"/>
        <end position="112"/>
    </location>
</feature>
<dbReference type="InterPro" id="IPR054366">
    <property type="entry name" value="RepB/MobA-like_C"/>
</dbReference>
<dbReference type="AlphaFoldDB" id="A0A0X8JIM6"/>
<dbReference type="Proteomes" id="UP000069241">
    <property type="component" value="Chromosome"/>
</dbReference>
<dbReference type="EMBL" id="CP014229">
    <property type="protein sequence ID" value="AMD89512.1"/>
    <property type="molecule type" value="Genomic_DNA"/>
</dbReference>
<sequence>MRDRRAQSEKPERLSRFKYWLGKRAPYLANLWRFRKRITPGVEVRKREFPKVGTQTSPYAAYRNMIKKRFPEKMDESRLDAAIALYMRCAGYTVQEVVNEMYRHPPARSHGQNRDERIRL</sequence>
<name>A0A0X8JIM6_9BACT</name>
<organism evidence="2 3">
    <name type="scientific">Desulfovibrio fairfieldensis</name>
    <dbReference type="NCBI Taxonomy" id="44742"/>
    <lineage>
        <taxon>Bacteria</taxon>
        <taxon>Pseudomonadati</taxon>
        <taxon>Thermodesulfobacteriota</taxon>
        <taxon>Desulfovibrionia</taxon>
        <taxon>Desulfovibrionales</taxon>
        <taxon>Desulfovibrionaceae</taxon>
        <taxon>Desulfovibrio</taxon>
    </lineage>
</organism>
<evidence type="ECO:0000313" key="2">
    <source>
        <dbReference type="EMBL" id="AMD89512.1"/>
    </source>
</evidence>
<dbReference type="KEGG" id="dfi:AXF13_04940"/>
<dbReference type="STRING" id="44742.AXF13_04940"/>
<proteinExistence type="predicted"/>
<accession>A0A0X8JIM6</accession>
<gene>
    <name evidence="2" type="ORF">AXF13_04940</name>
</gene>
<evidence type="ECO:0000313" key="3">
    <source>
        <dbReference type="Proteomes" id="UP000069241"/>
    </source>
</evidence>
<protein>
    <recommendedName>
        <fullName evidence="1">RepB/MobA-like C-terminal domain-containing protein</fullName>
    </recommendedName>
</protein>
<dbReference type="Pfam" id="PF22448">
    <property type="entry name" value="RepB_primase_C"/>
    <property type="match status" value="1"/>
</dbReference>
<evidence type="ECO:0000259" key="1">
    <source>
        <dbReference type="Pfam" id="PF22448"/>
    </source>
</evidence>